<name>A0ABS2L688_9MICO</name>
<keyword evidence="2" id="KW-0378">Hydrolase</keyword>
<dbReference type="CDD" id="cd12797">
    <property type="entry name" value="M23_peptidase"/>
    <property type="match status" value="1"/>
</dbReference>
<dbReference type="RefSeq" id="WP_205109359.1">
    <property type="nucleotide sequence ID" value="NZ_BAAAHT010000004.1"/>
</dbReference>
<protein>
    <submittedName>
        <fullName evidence="2">Murein DD-endopeptidase MepM/ murein hydrolase activator NlpD</fullName>
    </submittedName>
</protein>
<dbReference type="PANTHER" id="PTHR21666">
    <property type="entry name" value="PEPTIDASE-RELATED"/>
    <property type="match status" value="1"/>
</dbReference>
<dbReference type="Gene3D" id="2.70.70.10">
    <property type="entry name" value="Glucose Permease (Domain IIA)"/>
    <property type="match status" value="1"/>
</dbReference>
<dbReference type="Proteomes" id="UP000776164">
    <property type="component" value="Unassembled WGS sequence"/>
</dbReference>
<keyword evidence="3" id="KW-1185">Reference proteome</keyword>
<organism evidence="2 3">
    <name type="scientific">Subtercola frigoramans</name>
    <dbReference type="NCBI Taxonomy" id="120298"/>
    <lineage>
        <taxon>Bacteria</taxon>
        <taxon>Bacillati</taxon>
        <taxon>Actinomycetota</taxon>
        <taxon>Actinomycetes</taxon>
        <taxon>Micrococcales</taxon>
        <taxon>Microbacteriaceae</taxon>
        <taxon>Subtercola</taxon>
    </lineage>
</organism>
<evidence type="ECO:0000313" key="3">
    <source>
        <dbReference type="Proteomes" id="UP000776164"/>
    </source>
</evidence>
<dbReference type="EMBL" id="JAFBBU010000001">
    <property type="protein sequence ID" value="MBM7472534.1"/>
    <property type="molecule type" value="Genomic_DNA"/>
</dbReference>
<feature type="domain" description="M23ase beta-sheet core" evidence="1">
    <location>
        <begin position="259"/>
        <end position="354"/>
    </location>
</feature>
<dbReference type="SUPFAM" id="SSF51261">
    <property type="entry name" value="Duplicated hybrid motif"/>
    <property type="match status" value="1"/>
</dbReference>
<comment type="caution">
    <text evidence="2">The sequence shown here is derived from an EMBL/GenBank/DDBJ whole genome shotgun (WGS) entry which is preliminary data.</text>
</comment>
<dbReference type="InterPro" id="IPR050570">
    <property type="entry name" value="Cell_wall_metabolism_enzyme"/>
</dbReference>
<evidence type="ECO:0000313" key="2">
    <source>
        <dbReference type="EMBL" id="MBM7472534.1"/>
    </source>
</evidence>
<proteinExistence type="predicted"/>
<dbReference type="Pfam" id="PF01551">
    <property type="entry name" value="Peptidase_M23"/>
    <property type="match status" value="1"/>
</dbReference>
<reference evidence="2 3" key="1">
    <citation type="submission" date="2021-01" db="EMBL/GenBank/DDBJ databases">
        <title>Sequencing the genomes of 1000 actinobacteria strains.</title>
        <authorList>
            <person name="Klenk H.-P."/>
        </authorList>
    </citation>
    <scope>NUCLEOTIDE SEQUENCE [LARGE SCALE GENOMIC DNA]</scope>
    <source>
        <strain evidence="2 3">DSM 13057</strain>
    </source>
</reference>
<accession>A0ABS2L688</accession>
<gene>
    <name evidence="2" type="ORF">JOE66_002168</name>
</gene>
<sequence length="388" mass="40254">MLRKLLATLALAGVFLGPTVAVLSVAVLANPAVAACAPGSLTVGPIPDSLTATRKNGETVTLNRQQLTHAATIITVGGQTDGVGRPGVTIALMAALTESTLRMLANTGTYPESGDYSNDGNGSDHDSLGLFQMRPQSGWGNVAELMDPNYQARAFYGGPTGPNYPSPRGLLDISGWQQLDPGEAAQAVEVSAYPDRYQSYQPVAEAILTALTRPAPTTGGGGGVVPETTRVVFPLPEGTWVRTSPFGWRTDPMTFEQAFHSGSDYGAADGTPIYAVADGIVVRAGYTGSWGGLIIVEHTIGGQRIASYYAHMWEQGIHVTEGMTVTAGQHIGDVGSSGKSTGAHLHLEIRPGGQGQPAIDADQWLTDHGAEGITGGSSRATCTLGGRA</sequence>
<dbReference type="PANTHER" id="PTHR21666:SF270">
    <property type="entry name" value="MUREIN HYDROLASE ACTIVATOR ENVC"/>
    <property type="match status" value="1"/>
</dbReference>
<evidence type="ECO:0000259" key="1">
    <source>
        <dbReference type="Pfam" id="PF01551"/>
    </source>
</evidence>
<dbReference type="InterPro" id="IPR011055">
    <property type="entry name" value="Dup_hybrid_motif"/>
</dbReference>
<dbReference type="GO" id="GO:0016787">
    <property type="term" value="F:hydrolase activity"/>
    <property type="evidence" value="ECO:0007669"/>
    <property type="project" value="UniProtKB-KW"/>
</dbReference>
<dbReference type="InterPro" id="IPR016047">
    <property type="entry name" value="M23ase_b-sheet_dom"/>
</dbReference>